<comment type="caution">
    <text evidence="2">The sequence shown here is derived from an EMBL/GenBank/DDBJ whole genome shotgun (WGS) entry which is preliminary data.</text>
</comment>
<dbReference type="PANTHER" id="PTHR37291">
    <property type="entry name" value="5-METHYLCYTOSINE-SPECIFIC RESTRICTION ENZYME B"/>
    <property type="match status" value="1"/>
</dbReference>
<feature type="domain" description="ATPase dynein-related AAA" evidence="1">
    <location>
        <begin position="397"/>
        <end position="475"/>
    </location>
</feature>
<proteinExistence type="predicted"/>
<dbReference type="Pfam" id="PF07728">
    <property type="entry name" value="AAA_5"/>
    <property type="match status" value="1"/>
</dbReference>
<sequence length="674" mass="78091">MNSFSFSNNILTTIHSLNQDQNINNWIFKGETNLAFGTPGGSWDVEGFKFEKIDKSYSYVLRSIPNPDASSYLVLESINLGRQLYNMDLKNPKLLKEVEGNTILLESFRMTAGKGKKKEIDVKKAFENLGINSNQITIVEDRNPDWFKVITDILNWAILREKVKLSFKNDKNSDSNFEIKNFEIKNFEEKLMNNSPLNQILYGPPGTGKTYHTINKAIEICNPNFNLNQDRKILKDEFDRLVKDEQIVFTTFHQSMSYEDFIEGIKPKTVNNRVHYEIEEGLFKEICQKARTKNGNFDTVIEAFKKAVSEIDGRSALTIKASNSSFDVVYRGTNVFYVQPHNSSKNNPWYPVNISNMQIAFDTNNYDKLYNPTYIRGILGHLISNYGLVKGEDQNNKNYVLIIDEINRGNVSQIFGELITLIEESKRLGNDEALEVILPYSKEKFGVPPNLYIIGTMNTADRSVEALDTALRRRFSFEEMMPQTELLTPSAMYCRLLWKHKDIEWDDEPFVSEEKELFDLLGVTQSFLDERKSIWDIMKKENTPEKLNYFDSYHEDFTGINLNTLLKTINNRIEVLLDRDHTIGHSYFINVNSLEDLKNTFKTNIIPLLQEYFYNDYEKIALVLGEEFVAIRKPQENQVKFAKLSVGVEQPEIQTVFYIRKEFDIQKAIATLLI</sequence>
<evidence type="ECO:0000259" key="1">
    <source>
        <dbReference type="Pfam" id="PF07728"/>
    </source>
</evidence>
<accession>A0A246GDX7</accession>
<dbReference type="SUPFAM" id="SSF52540">
    <property type="entry name" value="P-loop containing nucleoside triphosphate hydrolases"/>
    <property type="match status" value="1"/>
</dbReference>
<dbReference type="AlphaFoldDB" id="A0A246GDX7"/>
<dbReference type="Proteomes" id="UP000198034">
    <property type="component" value="Unassembled WGS sequence"/>
</dbReference>
<dbReference type="PANTHER" id="PTHR37291:SF1">
    <property type="entry name" value="TYPE IV METHYL-DIRECTED RESTRICTION ENZYME ECOKMCRB SUBUNIT"/>
    <property type="match status" value="1"/>
</dbReference>
<reference evidence="2 3" key="1">
    <citation type="journal article" date="2017" name="Infect. Genet. Evol.">
        <title>Comparative genome analysis of fish pathogen Flavobacterium columnare reveals extensive sequence diversity within the species.</title>
        <authorList>
            <person name="Kayansamruaj P."/>
            <person name="Dong H.T."/>
            <person name="Hirono I."/>
            <person name="Kondo H."/>
            <person name="Senapin S."/>
            <person name="Rodkhum C."/>
        </authorList>
    </citation>
    <scope>NUCLEOTIDE SEQUENCE [LARGE SCALE GENOMIC DNA]</scope>
    <source>
        <strain evidence="2 3">1214</strain>
    </source>
</reference>
<dbReference type="EMBL" id="MTCY01000010">
    <property type="protein sequence ID" value="OWP78448.1"/>
    <property type="molecule type" value="Genomic_DNA"/>
</dbReference>
<dbReference type="GO" id="GO:0005524">
    <property type="term" value="F:ATP binding"/>
    <property type="evidence" value="ECO:0007669"/>
    <property type="project" value="InterPro"/>
</dbReference>
<name>A0A246GDX7_9FLAO</name>
<protein>
    <recommendedName>
        <fullName evidence="1">ATPase dynein-related AAA domain-containing protein</fullName>
    </recommendedName>
</protein>
<dbReference type="InterPro" id="IPR052934">
    <property type="entry name" value="Methyl-DNA_Rec/Restrict_Enz"/>
</dbReference>
<organism evidence="2 3">
    <name type="scientific">Flavobacterium columnare</name>
    <dbReference type="NCBI Taxonomy" id="996"/>
    <lineage>
        <taxon>Bacteria</taxon>
        <taxon>Pseudomonadati</taxon>
        <taxon>Bacteroidota</taxon>
        <taxon>Flavobacteriia</taxon>
        <taxon>Flavobacteriales</taxon>
        <taxon>Flavobacteriaceae</taxon>
        <taxon>Flavobacterium</taxon>
    </lineage>
</organism>
<evidence type="ECO:0000313" key="2">
    <source>
        <dbReference type="EMBL" id="OWP78448.1"/>
    </source>
</evidence>
<evidence type="ECO:0000313" key="3">
    <source>
        <dbReference type="Proteomes" id="UP000198034"/>
    </source>
</evidence>
<dbReference type="GO" id="GO:0016887">
    <property type="term" value="F:ATP hydrolysis activity"/>
    <property type="evidence" value="ECO:0007669"/>
    <property type="project" value="InterPro"/>
</dbReference>
<dbReference type="InterPro" id="IPR027417">
    <property type="entry name" value="P-loop_NTPase"/>
</dbReference>
<dbReference type="Gene3D" id="3.40.50.300">
    <property type="entry name" value="P-loop containing nucleotide triphosphate hydrolases"/>
    <property type="match status" value="1"/>
</dbReference>
<dbReference type="InterPro" id="IPR011704">
    <property type="entry name" value="ATPase_dyneun-rel_AAA"/>
</dbReference>
<gene>
    <name evidence="2" type="ORF">BWK62_05240</name>
</gene>